<dbReference type="InterPro" id="IPR039254">
    <property type="entry name" value="Rds1"/>
</dbReference>
<evidence type="ECO:0000313" key="2">
    <source>
        <dbReference type="Proteomes" id="UP000738325"/>
    </source>
</evidence>
<keyword evidence="2" id="KW-1185">Reference proteome</keyword>
<evidence type="ECO:0000313" key="1">
    <source>
        <dbReference type="EMBL" id="KAG0304106.1"/>
    </source>
</evidence>
<gene>
    <name evidence="1" type="ORF">BGZ99_002504</name>
</gene>
<dbReference type="CDD" id="cd00657">
    <property type="entry name" value="Ferritin_like"/>
    <property type="match status" value="1"/>
</dbReference>
<dbReference type="PANTHER" id="PTHR38705:SF1">
    <property type="entry name" value="PROTEIN RDS1"/>
    <property type="match status" value="1"/>
</dbReference>
<dbReference type="Proteomes" id="UP000738325">
    <property type="component" value="Unassembled WGS sequence"/>
</dbReference>
<dbReference type="AlphaFoldDB" id="A0A9P6QYL6"/>
<dbReference type="InterPro" id="IPR009078">
    <property type="entry name" value="Ferritin-like_SF"/>
</dbReference>
<dbReference type="PANTHER" id="PTHR38705">
    <property type="entry name" value="PROTEIN RDS1"/>
    <property type="match status" value="1"/>
</dbReference>
<comment type="caution">
    <text evidence="1">The sequence shown here is derived from an EMBL/GenBank/DDBJ whole genome shotgun (WGS) entry which is preliminary data.</text>
</comment>
<dbReference type="Pfam" id="PF13668">
    <property type="entry name" value="Ferritin_2"/>
    <property type="match status" value="1"/>
</dbReference>
<dbReference type="Gene3D" id="1.20.1260.10">
    <property type="match status" value="1"/>
</dbReference>
<accession>A0A9P6QYL6</accession>
<dbReference type="EMBL" id="JAAAIP010001751">
    <property type="protein sequence ID" value="KAG0304106.1"/>
    <property type="molecule type" value="Genomic_DNA"/>
</dbReference>
<dbReference type="OrthoDB" id="1001765at2759"/>
<reference evidence="1" key="1">
    <citation type="journal article" date="2020" name="Fungal Divers.">
        <title>Resolving the Mortierellaceae phylogeny through synthesis of multi-gene phylogenetics and phylogenomics.</title>
        <authorList>
            <person name="Vandepol N."/>
            <person name="Liber J."/>
            <person name="Desiro A."/>
            <person name="Na H."/>
            <person name="Kennedy M."/>
            <person name="Barry K."/>
            <person name="Grigoriev I.V."/>
            <person name="Miller A.N."/>
            <person name="O'Donnell K."/>
            <person name="Stajich J.E."/>
            <person name="Bonito G."/>
        </authorList>
    </citation>
    <scope>NUCLEOTIDE SEQUENCE</scope>
    <source>
        <strain evidence="1">REB-010B</strain>
    </source>
</reference>
<proteinExistence type="predicted"/>
<sequence>MRISTITAAIAAVAIAVTAAPIYMDFDMESSPAPSTSAIDVLNFALTLEHLEAAFYNYGFDKFDNAAFVAGGFDATVRDRLEHVREHENDHVTVLTQVITSLGGNPVPACTYNFPLDNVPQFLAIAQALETTGVSAYTGALDDLEGDLLTAAGTIATVEGRHAFFLSEVLGQLGFPYSFDTPLSPRQVITIATNFITSCPFDLGVLPYTQLTAALPADGSTKVSTSFTGEESYAIENTWCQFLYRDHVVVSPRAQCALPPGAIGYVYVFVTSSTNPVNKPNSDILAGPVLLFNGSHDNQ</sequence>
<dbReference type="InterPro" id="IPR012347">
    <property type="entry name" value="Ferritin-like"/>
</dbReference>
<organism evidence="1 2">
    <name type="scientific">Dissophora globulifera</name>
    <dbReference type="NCBI Taxonomy" id="979702"/>
    <lineage>
        <taxon>Eukaryota</taxon>
        <taxon>Fungi</taxon>
        <taxon>Fungi incertae sedis</taxon>
        <taxon>Mucoromycota</taxon>
        <taxon>Mortierellomycotina</taxon>
        <taxon>Mortierellomycetes</taxon>
        <taxon>Mortierellales</taxon>
        <taxon>Mortierellaceae</taxon>
        <taxon>Dissophora</taxon>
    </lineage>
</organism>
<protein>
    <submittedName>
        <fullName evidence="1">Uncharacterized protein</fullName>
    </submittedName>
</protein>
<name>A0A9P6QYL6_9FUNG</name>
<dbReference type="SUPFAM" id="SSF47240">
    <property type="entry name" value="Ferritin-like"/>
    <property type="match status" value="1"/>
</dbReference>